<dbReference type="EMBL" id="JACTNZ010000003">
    <property type="protein sequence ID" value="KAG5556343.1"/>
    <property type="molecule type" value="Genomic_DNA"/>
</dbReference>
<dbReference type="PANTHER" id="PTHR38355:SF1">
    <property type="entry name" value="OS06G0149500 PROTEIN"/>
    <property type="match status" value="1"/>
</dbReference>
<accession>A0AAV6KUN9</accession>
<sequence length="685" mass="78438">MEWASKVMSAATRASNNNMVINVLLVGAFVALSVRSVKQQRDIEALESQKDTLLVTNKALKKSMWDWKQQLFNEASSPDTATVPLSKLKAIYGESPTTLHPTVEAEQGGGKSTAQCNHCKKSQDVQLKKDGNPILIHCNCKENRGKPCLHKGRIWAIRDRNQSHDWVPLALPSSKTGTAVMRVELMGEFRLESSLSLSGPVDLSETNNEWISLMNKPNSTHDRFIKKFQLRNGHYRASTPTWMDPDYGLHFDPIDWKNESERPYITVSGSTERVMVGIPQLENLDIVPNSRSKIRDSWSERCSEASSFMSYATMIDASRCDFTNLKKVCFNQTTGLEVAMIRRLTRTCSHLEELSLSHCPLSDTSLFVSSKTMKTLKIDFCLGLRFLYIKLPMVETLIVSSQLGVDIFDDLMPGNLTFEHMERRKKMTAEEKLDAEFDATFDVDIYPRNSEIRNTVEDICLVGYKFMDMDLSSFLFCPRLKRFALVRLKRLEEQIGLNKLLVLFKRNSMVSFCIVDEKLVSNWVDTWNTFRFSWMFNEVQSLNLLTYSDENLVAQGEEGALCNLKELRITVISSTYEEENFGAILGALLNRFPHLESLYIKSDPQNICKSLQFQYENGERTHQGCDFNTWLSSVSKIIYTNLTDEEEQQLHNMEHLDFEVGQSEEVLDDSKFLWEQVKDFAKRVA</sequence>
<protein>
    <submittedName>
        <fullName evidence="1">Uncharacterized protein</fullName>
    </submittedName>
</protein>
<dbReference type="SUPFAM" id="SSF52047">
    <property type="entry name" value="RNI-like"/>
    <property type="match status" value="1"/>
</dbReference>
<comment type="caution">
    <text evidence="1">The sequence shown here is derived from an EMBL/GenBank/DDBJ whole genome shotgun (WGS) entry which is preliminary data.</text>
</comment>
<evidence type="ECO:0000313" key="1">
    <source>
        <dbReference type="EMBL" id="KAG5556343.1"/>
    </source>
</evidence>
<proteinExistence type="predicted"/>
<dbReference type="Gene3D" id="3.80.10.10">
    <property type="entry name" value="Ribonuclease Inhibitor"/>
    <property type="match status" value="1"/>
</dbReference>
<organism evidence="1 2">
    <name type="scientific">Rhododendron griersonianum</name>
    <dbReference type="NCBI Taxonomy" id="479676"/>
    <lineage>
        <taxon>Eukaryota</taxon>
        <taxon>Viridiplantae</taxon>
        <taxon>Streptophyta</taxon>
        <taxon>Embryophyta</taxon>
        <taxon>Tracheophyta</taxon>
        <taxon>Spermatophyta</taxon>
        <taxon>Magnoliopsida</taxon>
        <taxon>eudicotyledons</taxon>
        <taxon>Gunneridae</taxon>
        <taxon>Pentapetalae</taxon>
        <taxon>asterids</taxon>
        <taxon>Ericales</taxon>
        <taxon>Ericaceae</taxon>
        <taxon>Ericoideae</taxon>
        <taxon>Rhodoreae</taxon>
        <taxon>Rhododendron</taxon>
    </lineage>
</organism>
<gene>
    <name evidence="1" type="ORF">RHGRI_006820</name>
</gene>
<keyword evidence="2" id="KW-1185">Reference proteome</keyword>
<name>A0AAV6KUN9_9ERIC</name>
<reference evidence="1" key="1">
    <citation type="submission" date="2020-08" db="EMBL/GenBank/DDBJ databases">
        <title>Plant Genome Project.</title>
        <authorList>
            <person name="Zhang R.-G."/>
        </authorList>
    </citation>
    <scope>NUCLEOTIDE SEQUENCE</scope>
    <source>
        <strain evidence="1">WSP0</strain>
        <tissue evidence="1">Leaf</tissue>
    </source>
</reference>
<dbReference type="InterPro" id="IPR032675">
    <property type="entry name" value="LRR_dom_sf"/>
</dbReference>
<evidence type="ECO:0000313" key="2">
    <source>
        <dbReference type="Proteomes" id="UP000823749"/>
    </source>
</evidence>
<dbReference type="GO" id="GO:0005739">
    <property type="term" value="C:mitochondrion"/>
    <property type="evidence" value="ECO:0007669"/>
    <property type="project" value="TreeGrafter"/>
</dbReference>
<dbReference type="AlphaFoldDB" id="A0AAV6KUN9"/>
<dbReference type="PANTHER" id="PTHR38355">
    <property type="entry name" value="OS06G0149500 PROTEIN"/>
    <property type="match status" value="1"/>
</dbReference>
<dbReference type="Proteomes" id="UP000823749">
    <property type="component" value="Chromosome 3"/>
</dbReference>